<proteinExistence type="predicted"/>
<organism evidence="1 2">
    <name type="scientific">Rhizobium chutanense</name>
    <dbReference type="NCBI Taxonomy" id="2035448"/>
    <lineage>
        <taxon>Bacteria</taxon>
        <taxon>Pseudomonadati</taxon>
        <taxon>Pseudomonadota</taxon>
        <taxon>Alphaproteobacteria</taxon>
        <taxon>Hyphomicrobiales</taxon>
        <taxon>Rhizobiaceae</taxon>
        <taxon>Rhizobium/Agrobacterium group</taxon>
        <taxon>Rhizobium</taxon>
    </lineage>
</organism>
<evidence type="ECO:0000313" key="2">
    <source>
        <dbReference type="Proteomes" id="UP000220768"/>
    </source>
</evidence>
<reference evidence="1 2" key="1">
    <citation type="submission" date="2017-09" db="EMBL/GenBank/DDBJ databases">
        <title>Comparative genomics of rhizobia isolated from Phaseolus vulgaris in China.</title>
        <authorList>
            <person name="Tong W."/>
        </authorList>
    </citation>
    <scope>NUCLEOTIDE SEQUENCE [LARGE SCALE GENOMIC DNA]</scope>
    <source>
        <strain evidence="1 2">C5</strain>
    </source>
</reference>
<evidence type="ECO:0000313" key="1">
    <source>
        <dbReference type="EMBL" id="PDT02544.1"/>
    </source>
</evidence>
<accession>A0A2A6J9L9</accession>
<dbReference type="EMBL" id="NWSV01000013">
    <property type="protein sequence ID" value="PDT02544.1"/>
    <property type="molecule type" value="Genomic_DNA"/>
</dbReference>
<comment type="caution">
    <text evidence="1">The sequence shown here is derived from an EMBL/GenBank/DDBJ whole genome shotgun (WGS) entry which is preliminary data.</text>
</comment>
<dbReference type="Proteomes" id="UP000220768">
    <property type="component" value="Unassembled WGS sequence"/>
</dbReference>
<name>A0A2A6J9L9_9HYPH</name>
<dbReference type="AlphaFoldDB" id="A0A2A6J9L9"/>
<keyword evidence="2" id="KW-1185">Reference proteome</keyword>
<sequence length="71" mass="7385">MPADVVGRQAAAFHSLAGATQVNFTTSFGSAPRPTIGAESISVEPYCGVSRSDEERFSLAMAAFSGGFQEL</sequence>
<protein>
    <submittedName>
        <fullName evidence="1">Uncharacterized protein</fullName>
    </submittedName>
</protein>
<gene>
    <name evidence="1" type="ORF">CO666_20010</name>
</gene>